<proteinExistence type="predicted"/>
<dbReference type="EMBL" id="CP028103">
    <property type="protein sequence ID" value="AVQ30729.1"/>
    <property type="molecule type" value="Genomic_DNA"/>
</dbReference>
<keyword evidence="2" id="KW-1185">Reference proteome</keyword>
<name>A0ABN5JIA9_FUSVA</name>
<evidence type="ECO:0000313" key="2">
    <source>
        <dbReference type="Proteomes" id="UP000241238"/>
    </source>
</evidence>
<reference evidence="2" key="1">
    <citation type="journal article" date="2018" name="MSphere">
        <title>Fusobacterium Genomics Using MinION and Illumina Sequencing Enables Genome Completion and Correction.</title>
        <authorList>
            <person name="Todd S.M."/>
            <person name="Settlage R.E."/>
            <person name="Lahmers K.K."/>
            <person name="Slade D.J."/>
        </authorList>
    </citation>
    <scope>NUCLEOTIDE SEQUENCE [LARGE SCALE GENOMIC DNA]</scope>
    <source>
        <strain evidence="2">ATCC 27725</strain>
    </source>
</reference>
<evidence type="ECO:0000313" key="1">
    <source>
        <dbReference type="EMBL" id="AVQ30729.1"/>
    </source>
</evidence>
<dbReference type="GeneID" id="77467479"/>
<gene>
    <name evidence="1" type="ORF">C4N18_05690</name>
</gene>
<protein>
    <submittedName>
        <fullName evidence="1">Uncharacterized protein</fullName>
    </submittedName>
</protein>
<dbReference type="Proteomes" id="UP000241238">
    <property type="component" value="Chromosome"/>
</dbReference>
<sequence>MKKIILLFTIIFTITIYSSERTSFRATAVYEVKDPITISSNKNEINFGILLDGQIGRVSGHTLTLTGTGDMNLKYTLNIPQNDIGLGIVEKSKTIKNDGIVYEYDYTWDTQKSKVKNLKGTVITFTASYTE</sequence>
<dbReference type="RefSeq" id="WP_005952270.1">
    <property type="nucleotide sequence ID" value="NZ_CP028103.1"/>
</dbReference>
<accession>A0ABN5JIA9</accession>
<organism evidence="1 2">
    <name type="scientific">Fusobacterium varium ATCC 27725</name>
    <dbReference type="NCBI Taxonomy" id="469618"/>
    <lineage>
        <taxon>Bacteria</taxon>
        <taxon>Fusobacteriati</taxon>
        <taxon>Fusobacteriota</taxon>
        <taxon>Fusobacteriia</taxon>
        <taxon>Fusobacteriales</taxon>
        <taxon>Fusobacteriaceae</taxon>
        <taxon>Fusobacterium</taxon>
    </lineage>
</organism>